<dbReference type="InterPro" id="IPR003660">
    <property type="entry name" value="HAMP_dom"/>
</dbReference>
<dbReference type="SMART" id="SM00283">
    <property type="entry name" value="MA"/>
    <property type="match status" value="1"/>
</dbReference>
<evidence type="ECO:0000259" key="7">
    <source>
        <dbReference type="PROSITE" id="PS50111"/>
    </source>
</evidence>
<comment type="similarity">
    <text evidence="3">Belongs to the methyl-accepting chemotaxis (MCP) protein family.</text>
</comment>
<evidence type="ECO:0000256" key="5">
    <source>
        <dbReference type="SAM" id="MobiDB-lite"/>
    </source>
</evidence>
<proteinExistence type="inferred from homology"/>
<accession>C9YH66</accession>
<feature type="region of interest" description="Disordered" evidence="5">
    <location>
        <begin position="301"/>
        <end position="321"/>
    </location>
</feature>
<dbReference type="GO" id="GO:0004888">
    <property type="term" value="F:transmembrane signaling receptor activity"/>
    <property type="evidence" value="ECO:0007669"/>
    <property type="project" value="InterPro"/>
</dbReference>
<dbReference type="Pfam" id="PF00015">
    <property type="entry name" value="MCPsignal"/>
    <property type="match status" value="1"/>
</dbReference>
<dbReference type="GO" id="GO:0005886">
    <property type="term" value="C:plasma membrane"/>
    <property type="evidence" value="ECO:0007669"/>
    <property type="project" value="TreeGrafter"/>
</dbReference>
<dbReference type="InterPro" id="IPR051310">
    <property type="entry name" value="MCP_chemotaxis"/>
</dbReference>
<dbReference type="GO" id="GO:0007165">
    <property type="term" value="P:signal transduction"/>
    <property type="evidence" value="ECO:0007669"/>
    <property type="project" value="UniProtKB-KW"/>
</dbReference>
<dbReference type="SMART" id="SM00304">
    <property type="entry name" value="HAMP"/>
    <property type="match status" value="1"/>
</dbReference>
<evidence type="ECO:0000256" key="1">
    <source>
        <dbReference type="ARBA" id="ARBA00004370"/>
    </source>
</evidence>
<evidence type="ECO:0000256" key="6">
    <source>
        <dbReference type="SAM" id="Phobius"/>
    </source>
</evidence>
<dbReference type="Gene3D" id="1.10.287.950">
    <property type="entry name" value="Methyl-accepting chemotaxis protein"/>
    <property type="match status" value="1"/>
</dbReference>
<keyword evidence="6" id="KW-0472">Membrane</keyword>
<dbReference type="FunFam" id="1.10.287.950:FF:000001">
    <property type="entry name" value="Methyl-accepting chemotaxis sensory transducer"/>
    <property type="match status" value="1"/>
</dbReference>
<dbReference type="CDD" id="cd19411">
    <property type="entry name" value="MCP2201-like_sensor"/>
    <property type="match status" value="1"/>
</dbReference>
<dbReference type="InterPro" id="IPR004090">
    <property type="entry name" value="Chemotax_Me-accpt_rcpt"/>
</dbReference>
<keyword evidence="6" id="KW-1133">Transmembrane helix</keyword>
<dbReference type="PROSITE" id="PS50885">
    <property type="entry name" value="HAMP"/>
    <property type="match status" value="1"/>
</dbReference>
<feature type="compositionally biased region" description="Polar residues" evidence="5">
    <location>
        <begin position="308"/>
        <end position="321"/>
    </location>
</feature>
<organism evidence="9">
    <name type="scientific">Curvibacter symbiont subsp. Hydra magnipapillata</name>
    <dbReference type="NCBI Taxonomy" id="667019"/>
    <lineage>
        <taxon>Bacteria</taxon>
        <taxon>Pseudomonadati</taxon>
        <taxon>Pseudomonadota</taxon>
        <taxon>Betaproteobacteria</taxon>
        <taxon>Burkholderiales</taxon>
        <taxon>Comamonadaceae</taxon>
        <taxon>Curvibacter</taxon>
    </lineage>
</organism>
<dbReference type="InterPro" id="IPR024478">
    <property type="entry name" value="HlyB_4HB_MCP"/>
</dbReference>
<dbReference type="CDD" id="cd06225">
    <property type="entry name" value="HAMP"/>
    <property type="match status" value="1"/>
</dbReference>
<sequence length="615" mass="64788">MGCRNALAFVRRENNNPCSPRSSQALASMNLSNLKIGTKLMLGFASVLALTTLLGVMALLQLSNLSVKTERIATNNLPSVQYTSDLNNMLGAIRRAEALHLLTSDPNVKKEQEKRIAESRKSVEAVVARAGAVLDSEEEAKALTNFQKHFADWAAADAKMLELSSVNNATMAEEMFREQVGKAFEAAMKELDIVSAYNAKDGETVWSETQAVVKTGKITVICALVTALVIGAALAILISRAITKPVEDAVKAAQEMSTGDMTRALVANGRDEIAVLLQSLESMRQSLAKVVQTVRQGSESVESASSEIAQGNNDLSARTEQQASSLEETAASMEELSAQVKHNAENALQANQLASSASTVAARGGDVVGRVVDTMKEINDSSRKISDIIAVIDGIAFQTNILALNAAVEAARAGEQGRGFAVVASEVRALAGRSAEAAKEIKSLINASVERVEQGSALVNEAGATMTEVVTSIRRVTDMMGEISSASNEQSLGVAQVGEAVAHMDRATQQNAALVEQIAAAASSLKSQSAELVSTVSIFKLDGAQSTRKVQVRAPESAKQPFAGEERRALHAKTPPKPTPTASPKAAQALPKPAAPAPAKAVTAKAGGDDDWETF</sequence>
<feature type="region of interest" description="Disordered" evidence="5">
    <location>
        <begin position="550"/>
        <end position="615"/>
    </location>
</feature>
<evidence type="ECO:0000256" key="2">
    <source>
        <dbReference type="ARBA" id="ARBA00022481"/>
    </source>
</evidence>
<dbReference type="InterPro" id="IPR047347">
    <property type="entry name" value="YvaQ-like_sensor"/>
</dbReference>
<keyword evidence="6" id="KW-0812">Transmembrane</keyword>
<gene>
    <name evidence="9" type="primary">tar</name>
    <name evidence="9" type="ORF">Csp_B21160</name>
</gene>
<evidence type="ECO:0000256" key="3">
    <source>
        <dbReference type="ARBA" id="ARBA00029447"/>
    </source>
</evidence>
<dbReference type="GO" id="GO:0006935">
    <property type="term" value="P:chemotaxis"/>
    <property type="evidence" value="ECO:0007669"/>
    <property type="project" value="InterPro"/>
</dbReference>
<evidence type="ECO:0000259" key="8">
    <source>
        <dbReference type="PROSITE" id="PS50885"/>
    </source>
</evidence>
<dbReference type="PROSITE" id="PS50111">
    <property type="entry name" value="CHEMOTAXIS_TRANSDUC_2"/>
    <property type="match status" value="1"/>
</dbReference>
<keyword evidence="4" id="KW-0807">Transducer</keyword>
<dbReference type="SUPFAM" id="SSF58104">
    <property type="entry name" value="Methyl-accepting chemotaxis protein (MCP) signaling domain"/>
    <property type="match status" value="1"/>
</dbReference>
<evidence type="ECO:0000313" key="9">
    <source>
        <dbReference type="EMBL" id="CBA33862.1"/>
    </source>
</evidence>
<dbReference type="Pfam" id="PF00672">
    <property type="entry name" value="HAMP"/>
    <property type="match status" value="1"/>
</dbReference>
<feature type="domain" description="Methyl-accepting transducer" evidence="7">
    <location>
        <begin position="297"/>
        <end position="526"/>
    </location>
</feature>
<dbReference type="CDD" id="cd11386">
    <property type="entry name" value="MCP_signal"/>
    <property type="match status" value="1"/>
</dbReference>
<dbReference type="PANTHER" id="PTHR43531:SF14">
    <property type="entry name" value="METHYL-ACCEPTING CHEMOTAXIS PROTEIN I-RELATED"/>
    <property type="match status" value="1"/>
</dbReference>
<name>C9YH66_CURXX</name>
<dbReference type="InterPro" id="IPR004089">
    <property type="entry name" value="MCPsignal_dom"/>
</dbReference>
<comment type="subcellular location">
    <subcellularLocation>
        <location evidence="1">Membrane</location>
    </subcellularLocation>
</comment>
<keyword evidence="2" id="KW-0488">Methylation</keyword>
<reference evidence="9" key="1">
    <citation type="journal article" date="2010" name="Nature">
        <title>The Dynamic genome of Hydra.</title>
        <authorList>
            <person name="Chapman J.A."/>
            <person name="Kirkness E.F."/>
            <person name="Simakov O."/>
            <person name="Hampson S.E."/>
            <person name="Mitros T."/>
            <person name="Weinmaier T."/>
            <person name="Rattei T."/>
            <person name="Balasubramanian P.G."/>
            <person name="Borman J."/>
            <person name="Busam D."/>
            <person name="Disbennett K."/>
            <person name="Pfannkoch C."/>
            <person name="Sumin N."/>
            <person name="Sutton G."/>
            <person name="Viswanathan L."/>
            <person name="Walenz B."/>
            <person name="Goodstein D.M."/>
            <person name="Hellsten U."/>
            <person name="Kawashima T."/>
            <person name="Prochnik S.E."/>
            <person name="Putnam N.H."/>
            <person name="Shu S."/>
            <person name="Blumberg B."/>
            <person name="Dana C.E."/>
            <person name="Gee L."/>
            <person name="Kibler D.F."/>
            <person name="Law L."/>
            <person name="Lindgens D."/>
            <person name="Martinez D.E."/>
            <person name="Peng J."/>
            <person name="Wigge P.A."/>
            <person name="Bertulat B."/>
            <person name="Guder C."/>
            <person name="Nakamura Y."/>
            <person name="Ozbek S."/>
            <person name="Watanabe H."/>
            <person name="Khalturin K."/>
            <person name="Hemmrich G."/>
            <person name="Franke A."/>
            <person name="Augustin R."/>
            <person name="Fraune S."/>
            <person name="Hayakawa E."/>
            <person name="Hayakawa S."/>
            <person name="Hirose M."/>
            <person name="Hwang J."/>
            <person name="Ikeo K."/>
            <person name="Nishimiya-Fujisawa C."/>
            <person name="Ogura A."/>
            <person name="Takahashi T."/>
            <person name="Steinmetz P.R."/>
            <person name="Zhang X."/>
            <person name="Aufschnaiter R."/>
            <person name="Eder M.K."/>
            <person name="Gorny A.K."/>
            <person name="Salvenmoser W."/>
            <person name="Heimberg A.M."/>
            <person name="Wheeler B.M."/>
            <person name="Peterson K.J."/>
            <person name="Boettger A."/>
            <person name="Tischler P."/>
            <person name="Wolf A."/>
            <person name="Gojobori T."/>
            <person name="Remington K.A."/>
            <person name="Strausberg R.L."/>
            <person name="Venter J."/>
            <person name="Technau U."/>
            <person name="Hobmayer B."/>
            <person name="Bosch T.C."/>
            <person name="Holstein T.W."/>
            <person name="Fujisawa T."/>
            <person name="Bode H.R."/>
            <person name="David C.N."/>
            <person name="Rokhsar D.S."/>
            <person name="Steele R.E."/>
        </authorList>
    </citation>
    <scope>NUCLEOTIDE SEQUENCE</scope>
</reference>
<feature type="compositionally biased region" description="Low complexity" evidence="5">
    <location>
        <begin position="582"/>
        <end position="606"/>
    </location>
</feature>
<evidence type="ECO:0000256" key="4">
    <source>
        <dbReference type="PROSITE-ProRule" id="PRU00284"/>
    </source>
</evidence>
<dbReference type="AlphaFoldDB" id="C9YH66"/>
<dbReference type="EMBL" id="FN543108">
    <property type="protein sequence ID" value="CBA33862.1"/>
    <property type="molecule type" value="Genomic_DNA"/>
</dbReference>
<feature type="transmembrane region" description="Helical" evidence="6">
    <location>
        <begin position="218"/>
        <end position="238"/>
    </location>
</feature>
<dbReference type="PANTHER" id="PTHR43531">
    <property type="entry name" value="PROTEIN ICFG"/>
    <property type="match status" value="1"/>
</dbReference>
<dbReference type="PRINTS" id="PR00260">
    <property type="entry name" value="CHEMTRNSDUCR"/>
</dbReference>
<feature type="domain" description="HAMP" evidence="8">
    <location>
        <begin position="240"/>
        <end position="292"/>
    </location>
</feature>
<feature type="transmembrane region" description="Helical" evidence="6">
    <location>
        <begin position="40"/>
        <end position="62"/>
    </location>
</feature>
<protein>
    <submittedName>
        <fullName evidence="9">Methyl-accepting chemotaxis protein II</fullName>
    </submittedName>
</protein>
<dbReference type="Pfam" id="PF12729">
    <property type="entry name" value="4HB_MCP_1"/>
    <property type="match status" value="1"/>
</dbReference>